<organism evidence="2">
    <name type="scientific">hydrothermal vent metagenome</name>
    <dbReference type="NCBI Taxonomy" id="652676"/>
    <lineage>
        <taxon>unclassified sequences</taxon>
        <taxon>metagenomes</taxon>
        <taxon>ecological metagenomes</taxon>
    </lineage>
</organism>
<feature type="transmembrane region" description="Helical" evidence="1">
    <location>
        <begin position="78"/>
        <end position="95"/>
    </location>
</feature>
<dbReference type="InterPro" id="IPR027396">
    <property type="entry name" value="DsrEFH-like"/>
</dbReference>
<keyword evidence="1" id="KW-0472">Membrane</keyword>
<gene>
    <name evidence="2" type="ORF">MNBD_GAMMA21-3047</name>
</gene>
<keyword evidence="1" id="KW-0812">Transmembrane</keyword>
<protein>
    <submittedName>
        <fullName evidence="2">Uncharacterized protein</fullName>
    </submittedName>
</protein>
<sequence length="251" mass="28709">MKRTFLVSDEMLNAFVDDELEGDDREHIIKLEEIHPEINRAINEKRRLKFLIKTARFQEQPISSTSVRQKCMSFSSKTIAASFILVLVFFTAYLMPDRNQLTPDSIVKYSPNSSYRNTTNLIQAFRANEVKKIIFHLNTADSNVSMKLLNDVEVLVIAAKQNGHRPNIEIIATGQGINILTTKTKESIVNIIESIQEQQSGVNFIVCGLSLNKLQHTENNRLVLLQKTMLVASGKKWIKQRKKQGWSYMVI</sequence>
<dbReference type="PANTHER" id="PTHR37691">
    <property type="entry name" value="BLR3518 PROTEIN"/>
    <property type="match status" value="1"/>
</dbReference>
<keyword evidence="1" id="KW-1133">Transmembrane helix</keyword>
<dbReference type="EMBL" id="UOFR01000021">
    <property type="protein sequence ID" value="VAW93686.1"/>
    <property type="molecule type" value="Genomic_DNA"/>
</dbReference>
<accession>A0A3B1AM13</accession>
<dbReference type="PANTHER" id="PTHR37691:SF1">
    <property type="entry name" value="BLR3518 PROTEIN"/>
    <property type="match status" value="1"/>
</dbReference>
<reference evidence="2" key="1">
    <citation type="submission" date="2018-06" db="EMBL/GenBank/DDBJ databases">
        <authorList>
            <person name="Zhirakovskaya E."/>
        </authorList>
    </citation>
    <scope>NUCLEOTIDE SEQUENCE</scope>
</reference>
<dbReference type="AlphaFoldDB" id="A0A3B1AM13"/>
<evidence type="ECO:0000256" key="1">
    <source>
        <dbReference type="SAM" id="Phobius"/>
    </source>
</evidence>
<proteinExistence type="predicted"/>
<dbReference type="SUPFAM" id="SSF75169">
    <property type="entry name" value="DsrEFH-like"/>
    <property type="match status" value="1"/>
</dbReference>
<dbReference type="Gene3D" id="3.40.1260.10">
    <property type="entry name" value="DsrEFH-like"/>
    <property type="match status" value="1"/>
</dbReference>
<name>A0A3B1AM13_9ZZZZ</name>
<evidence type="ECO:0000313" key="2">
    <source>
        <dbReference type="EMBL" id="VAW93686.1"/>
    </source>
</evidence>